<dbReference type="AlphaFoldDB" id="A0A7M2RFK9"/>
<protein>
    <recommendedName>
        <fullName evidence="5">DUF551 domain-containing protein</fullName>
    </recommendedName>
</protein>
<reference evidence="1 4" key="1">
    <citation type="submission" date="2020-10" db="EMBL/GenBank/DDBJ databases">
        <title>Blautia liquoris sp.nov., isolated from the mud in a fermentation cellar used for the production of Chinese strong-flavoured liquor.</title>
        <authorList>
            <person name="Lu L."/>
        </authorList>
    </citation>
    <scope>NUCLEOTIDE SEQUENCE [LARGE SCALE GENOMIC DNA]</scope>
    <source>
        <strain evidence="1 4">LZLJ-3</strain>
    </source>
</reference>
<name>A0A7M2RFK9_9FIRM</name>
<evidence type="ECO:0008006" key="5">
    <source>
        <dbReference type="Google" id="ProtNLM"/>
    </source>
</evidence>
<dbReference type="Proteomes" id="UP000593601">
    <property type="component" value="Chromosome"/>
</dbReference>
<evidence type="ECO:0000313" key="2">
    <source>
        <dbReference type="EMBL" id="QOV19049.1"/>
    </source>
</evidence>
<sequence>MKWISTDERIPNTGERVLAKIRHHAWVSDFDSLLPDDQKGYHEEYVEICEAVFLDGEWTYRDGDCEYEVVSCTWNGVEILSEPRDEVIAWVPMWRATYNI</sequence>
<dbReference type="EMBL" id="CP063304">
    <property type="protein sequence ID" value="QOV20557.1"/>
    <property type="molecule type" value="Genomic_DNA"/>
</dbReference>
<dbReference type="EMBL" id="CP063304">
    <property type="protein sequence ID" value="QOV19049.1"/>
    <property type="molecule type" value="Genomic_DNA"/>
</dbReference>
<dbReference type="KEGG" id="bliq:INP51_13980"/>
<evidence type="ECO:0000313" key="4">
    <source>
        <dbReference type="Proteomes" id="UP000593601"/>
    </source>
</evidence>
<organism evidence="1 4">
    <name type="scientific">Blautia liquoris</name>
    <dbReference type="NCBI Taxonomy" id="2779518"/>
    <lineage>
        <taxon>Bacteria</taxon>
        <taxon>Bacillati</taxon>
        <taxon>Bacillota</taxon>
        <taxon>Clostridia</taxon>
        <taxon>Lachnospirales</taxon>
        <taxon>Lachnospiraceae</taxon>
        <taxon>Blautia</taxon>
    </lineage>
</organism>
<dbReference type="EMBL" id="CP063304">
    <property type="protein sequence ID" value="QOV18928.1"/>
    <property type="molecule type" value="Genomic_DNA"/>
</dbReference>
<evidence type="ECO:0000313" key="1">
    <source>
        <dbReference type="EMBL" id="QOV18928.1"/>
    </source>
</evidence>
<gene>
    <name evidence="3" type="ORF">INP51_06335</name>
    <name evidence="1" type="ORF">INP51_13185</name>
    <name evidence="2" type="ORF">INP51_13980</name>
</gene>
<evidence type="ECO:0000313" key="3">
    <source>
        <dbReference type="EMBL" id="QOV20557.1"/>
    </source>
</evidence>
<keyword evidence="4" id="KW-1185">Reference proteome</keyword>
<dbReference type="KEGG" id="bliq:INP51_13185"/>
<dbReference type="RefSeq" id="WP_193735288.1">
    <property type="nucleotide sequence ID" value="NZ_CP063304.1"/>
</dbReference>
<dbReference type="KEGG" id="bliq:INP51_06335"/>
<accession>A0A7M2RFK9</accession>
<proteinExistence type="predicted"/>